<dbReference type="AlphaFoldDB" id="A0A6P8ZCQ5"/>
<name>A0A6P8ZCQ5_THRPL</name>
<organism evidence="3">
    <name type="scientific">Thrips palmi</name>
    <name type="common">Melon thrips</name>
    <dbReference type="NCBI Taxonomy" id="161013"/>
    <lineage>
        <taxon>Eukaryota</taxon>
        <taxon>Metazoa</taxon>
        <taxon>Ecdysozoa</taxon>
        <taxon>Arthropoda</taxon>
        <taxon>Hexapoda</taxon>
        <taxon>Insecta</taxon>
        <taxon>Pterygota</taxon>
        <taxon>Neoptera</taxon>
        <taxon>Paraneoptera</taxon>
        <taxon>Thysanoptera</taxon>
        <taxon>Terebrantia</taxon>
        <taxon>Thripoidea</taxon>
        <taxon>Thripidae</taxon>
        <taxon>Thrips</taxon>
    </lineage>
</organism>
<dbReference type="InParanoid" id="A0A6P8ZCQ5"/>
<accession>A0A6P8ZCQ5</accession>
<dbReference type="GeneID" id="117648294"/>
<evidence type="ECO:0000313" key="3">
    <source>
        <dbReference type="RefSeq" id="XP_034246642.1"/>
    </source>
</evidence>
<feature type="chain" id="PRO_5027911589" evidence="1">
    <location>
        <begin position="17"/>
        <end position="169"/>
    </location>
</feature>
<protein>
    <submittedName>
        <fullName evidence="3">Uncharacterized protein LOC117648294 isoform X1</fullName>
    </submittedName>
</protein>
<proteinExistence type="predicted"/>
<evidence type="ECO:0000256" key="1">
    <source>
        <dbReference type="SAM" id="SignalP"/>
    </source>
</evidence>
<gene>
    <name evidence="3" type="primary">LOC117648294</name>
</gene>
<dbReference type="KEGG" id="tpal:117648294"/>
<feature type="signal peptide" evidence="1">
    <location>
        <begin position="1"/>
        <end position="16"/>
    </location>
</feature>
<dbReference type="RefSeq" id="XP_034246642.1">
    <property type="nucleotide sequence ID" value="XM_034390751.1"/>
</dbReference>
<keyword evidence="2" id="KW-1185">Reference proteome</keyword>
<evidence type="ECO:0000313" key="2">
    <source>
        <dbReference type="Proteomes" id="UP000515158"/>
    </source>
</evidence>
<reference evidence="3" key="1">
    <citation type="submission" date="2025-08" db="UniProtKB">
        <authorList>
            <consortium name="RefSeq"/>
        </authorList>
    </citation>
    <scope>IDENTIFICATION</scope>
    <source>
        <tissue evidence="3">Total insect</tissue>
    </source>
</reference>
<keyword evidence="1" id="KW-0732">Signal</keyword>
<dbReference type="Proteomes" id="UP000515158">
    <property type="component" value="Unplaced"/>
</dbReference>
<sequence length="169" mass="19417">MLLMLLLLVYEARHFSFKLIATVAHNHHNSLMTLMDMLQMKLAADKQEQKSYITVGKQGTKLISVTSSMHCEELKKAGLEELEKVGTHPRFSRIEAIYVSSNQETVYLITKQWKTLRFDAKFCAFEVQPGDNAGNNVKQPEHLAAYRPLALWKRYDSNKLYLAPRTVSE</sequence>